<keyword evidence="1" id="KW-0732">Signal</keyword>
<comment type="caution">
    <text evidence="2">The sequence shown here is derived from an EMBL/GenBank/DDBJ whole genome shotgun (WGS) entry which is preliminary data.</text>
</comment>
<sequence>MKKMLSTLCAATLLAGCSAGTSTQTNTESTDQKSYTIGVAQLVDHLSLNTIRDAMLDEFEELGYKDGENLTIDYQNAAGQISNLDTIMSTYANEDVDAIVAIATPTAQAAQNYADSAPVIFSAVSDPVSAGLVETIEAPGGNITGTSDEVQVDQIVDLILELTPEAKTVGVLYNAGEANSVSNIKRFKEYAQTKGLTVEEATGTDLTTLQQAASVLAEKVDVMFSPNDNTVAQGFAALSKIALDAGVAYYVGADSMVADGGFATVGINYEELGRETARMTIDILEGADPATTAVKVYKDDLNTYINENVYNTLKEKGKTKTEVPAELQDSDSVIMVTGADSIASGN</sequence>
<dbReference type="PANTHER" id="PTHR35271:SF1">
    <property type="entry name" value="ABC TRANSPORTER, SUBSTRATE-BINDING LIPOPROTEIN"/>
    <property type="match status" value="1"/>
</dbReference>
<organism evidence="2 3">
    <name type="scientific">Ileibacterium valens</name>
    <dbReference type="NCBI Taxonomy" id="1862668"/>
    <lineage>
        <taxon>Bacteria</taxon>
        <taxon>Bacillati</taxon>
        <taxon>Bacillota</taxon>
        <taxon>Erysipelotrichia</taxon>
        <taxon>Erysipelotrichales</taxon>
        <taxon>Erysipelotrichaceae</taxon>
        <taxon>Ileibacterium</taxon>
    </lineage>
</organism>
<dbReference type="AlphaFoldDB" id="A0A1U7ND37"/>
<protein>
    <submittedName>
        <fullName evidence="2">Peptide ABC transporter substrate-binding protein</fullName>
    </submittedName>
</protein>
<gene>
    <name evidence="2" type="ORF">BO222_11940</name>
</gene>
<name>A0A1U7ND37_9FIRM</name>
<dbReference type="InterPro" id="IPR007487">
    <property type="entry name" value="ABC_transpt-TYRBP-like"/>
</dbReference>
<feature type="signal peptide" evidence="1">
    <location>
        <begin position="1"/>
        <end position="19"/>
    </location>
</feature>
<dbReference type="PROSITE" id="PS51257">
    <property type="entry name" value="PROKAR_LIPOPROTEIN"/>
    <property type="match status" value="1"/>
</dbReference>
<dbReference type="Proteomes" id="UP000186341">
    <property type="component" value="Unassembled WGS sequence"/>
</dbReference>
<accession>A0A1U7ND37</accession>
<dbReference type="InterPro" id="IPR028082">
    <property type="entry name" value="Peripla_BP_I"/>
</dbReference>
<keyword evidence="3" id="KW-1185">Reference proteome</keyword>
<dbReference type="CDD" id="cd06325">
    <property type="entry name" value="PBP1_ABC_unchar_transporter"/>
    <property type="match status" value="1"/>
</dbReference>
<evidence type="ECO:0000313" key="2">
    <source>
        <dbReference type="EMBL" id="OLU36770.1"/>
    </source>
</evidence>
<proteinExistence type="predicted"/>
<evidence type="ECO:0000256" key="1">
    <source>
        <dbReference type="SAM" id="SignalP"/>
    </source>
</evidence>
<dbReference type="PANTHER" id="PTHR35271">
    <property type="entry name" value="ABC TRANSPORTER, SUBSTRATE-BINDING LIPOPROTEIN-RELATED"/>
    <property type="match status" value="1"/>
</dbReference>
<dbReference type="EMBL" id="MPJW01000260">
    <property type="protein sequence ID" value="OLU36770.1"/>
    <property type="molecule type" value="Genomic_DNA"/>
</dbReference>
<dbReference type="Pfam" id="PF04392">
    <property type="entry name" value="ABC_sub_bind"/>
    <property type="match status" value="1"/>
</dbReference>
<dbReference type="SUPFAM" id="SSF53822">
    <property type="entry name" value="Periplasmic binding protein-like I"/>
    <property type="match status" value="1"/>
</dbReference>
<dbReference type="Gene3D" id="3.40.50.2300">
    <property type="match status" value="2"/>
</dbReference>
<reference evidence="2 3" key="1">
    <citation type="submission" date="2016-11" db="EMBL/GenBank/DDBJ databases">
        <title>Description of two novel members of the family Erysipelotrichaceae: Ileibacterium lipovorans gen. nov., sp. nov. and Dubosiella newyorkensis, gen. nov., sp. nov.</title>
        <authorList>
            <person name="Cox L.M."/>
            <person name="Sohn J."/>
            <person name="Tyrrell K.L."/>
            <person name="Citron D.M."/>
            <person name="Lawson P.A."/>
            <person name="Patel N.B."/>
            <person name="Iizumi T."/>
            <person name="Perez-Perez G.I."/>
            <person name="Goldstein E.J."/>
            <person name="Blaser M.J."/>
        </authorList>
    </citation>
    <scope>NUCLEOTIDE SEQUENCE [LARGE SCALE GENOMIC DNA]</scope>
    <source>
        <strain evidence="2 3">NYU-BL-A3</strain>
    </source>
</reference>
<evidence type="ECO:0000313" key="3">
    <source>
        <dbReference type="Proteomes" id="UP000186341"/>
    </source>
</evidence>
<feature type="chain" id="PRO_5038376223" evidence="1">
    <location>
        <begin position="20"/>
        <end position="346"/>
    </location>
</feature>